<dbReference type="InterPro" id="IPR036095">
    <property type="entry name" value="PTS_EIIB-like_sf"/>
</dbReference>
<evidence type="ECO:0000256" key="1">
    <source>
        <dbReference type="ARBA" id="ARBA00022679"/>
    </source>
</evidence>
<evidence type="ECO:0000259" key="8">
    <source>
        <dbReference type="PROSITE" id="PS51372"/>
    </source>
</evidence>
<keyword evidence="3" id="KW-0805">Transcription regulation</keyword>
<evidence type="ECO:0000256" key="2">
    <source>
        <dbReference type="ARBA" id="ARBA00022737"/>
    </source>
</evidence>
<dbReference type="SUPFAM" id="SSF63520">
    <property type="entry name" value="PTS-regulatory domain, PRD"/>
    <property type="match status" value="1"/>
</dbReference>
<dbReference type="RefSeq" id="WP_345490690.1">
    <property type="nucleotide sequence ID" value="NZ_BAABHY010000001.1"/>
</dbReference>
<comment type="caution">
    <text evidence="9">The sequence shown here is derived from an EMBL/GenBank/DDBJ whole genome shotgun (WGS) entry which is preliminary data.</text>
</comment>
<dbReference type="CDD" id="cd00211">
    <property type="entry name" value="PTS_IIA_fru"/>
    <property type="match status" value="1"/>
</dbReference>
<evidence type="ECO:0000259" key="6">
    <source>
        <dbReference type="PROSITE" id="PS51094"/>
    </source>
</evidence>
<dbReference type="InterPro" id="IPR016152">
    <property type="entry name" value="PTrfase/Anion_transptr"/>
</dbReference>
<dbReference type="Gene3D" id="3.40.930.10">
    <property type="entry name" value="Mannitol-specific EII, Chain A"/>
    <property type="match status" value="1"/>
</dbReference>
<evidence type="ECO:0000256" key="3">
    <source>
        <dbReference type="ARBA" id="ARBA00023015"/>
    </source>
</evidence>
<feature type="domain" description="PTS EIIA type-2" evidence="6">
    <location>
        <begin position="497"/>
        <end position="639"/>
    </location>
</feature>
<feature type="domain" description="PRD" evidence="8">
    <location>
        <begin position="292"/>
        <end position="399"/>
    </location>
</feature>
<dbReference type="PANTHER" id="PTHR30185">
    <property type="entry name" value="CRYPTIC BETA-GLUCOSIDE BGL OPERON ANTITERMINATOR"/>
    <property type="match status" value="1"/>
</dbReference>
<dbReference type="Gene3D" id="3.40.50.2300">
    <property type="match status" value="1"/>
</dbReference>
<dbReference type="InterPro" id="IPR013196">
    <property type="entry name" value="HTH_11"/>
</dbReference>
<accession>A0ABP9NAC1</accession>
<dbReference type="SUPFAM" id="SSF55804">
    <property type="entry name" value="Phoshotransferase/anion transport protein"/>
    <property type="match status" value="1"/>
</dbReference>
<evidence type="ECO:0000256" key="4">
    <source>
        <dbReference type="ARBA" id="ARBA00023159"/>
    </source>
</evidence>
<dbReference type="PANTHER" id="PTHR30185:SF13">
    <property type="entry name" value="LICABCH OPERON REGULATOR-RELATED"/>
    <property type="match status" value="1"/>
</dbReference>
<keyword evidence="5" id="KW-0804">Transcription</keyword>
<organism evidence="9 10">
    <name type="scientific">Orbus sasakiae</name>
    <dbReference type="NCBI Taxonomy" id="1078475"/>
    <lineage>
        <taxon>Bacteria</taxon>
        <taxon>Pseudomonadati</taxon>
        <taxon>Pseudomonadota</taxon>
        <taxon>Gammaproteobacteria</taxon>
        <taxon>Orbales</taxon>
        <taxon>Orbaceae</taxon>
        <taxon>Orbus</taxon>
    </lineage>
</organism>
<keyword evidence="4" id="KW-0010">Activator</keyword>
<dbReference type="Pfam" id="PF05043">
    <property type="entry name" value="Mga"/>
    <property type="match status" value="1"/>
</dbReference>
<dbReference type="InterPro" id="IPR036634">
    <property type="entry name" value="PRD_sf"/>
</dbReference>
<dbReference type="InterPro" id="IPR002178">
    <property type="entry name" value="PTS_EIIA_type-2_dom"/>
</dbReference>
<protein>
    <submittedName>
        <fullName evidence="9">PRD domain-containing protein</fullName>
    </submittedName>
</protein>
<evidence type="ECO:0000259" key="7">
    <source>
        <dbReference type="PROSITE" id="PS51099"/>
    </source>
</evidence>
<dbReference type="CDD" id="cd05568">
    <property type="entry name" value="PTS_IIB_bgl_like"/>
    <property type="match status" value="1"/>
</dbReference>
<dbReference type="InterPro" id="IPR011608">
    <property type="entry name" value="PRD"/>
</dbReference>
<dbReference type="SUPFAM" id="SSF52794">
    <property type="entry name" value="PTS system IIB component-like"/>
    <property type="match status" value="1"/>
</dbReference>
<dbReference type="Pfam" id="PF08279">
    <property type="entry name" value="HTH_11"/>
    <property type="match status" value="1"/>
</dbReference>
<dbReference type="InterPro" id="IPR050661">
    <property type="entry name" value="BglG_antiterminators"/>
</dbReference>
<dbReference type="InterPro" id="IPR036388">
    <property type="entry name" value="WH-like_DNA-bd_sf"/>
</dbReference>
<evidence type="ECO:0000313" key="10">
    <source>
        <dbReference type="Proteomes" id="UP001500171"/>
    </source>
</evidence>
<dbReference type="Pfam" id="PF00874">
    <property type="entry name" value="PRD"/>
    <property type="match status" value="1"/>
</dbReference>
<dbReference type="Gene3D" id="1.10.10.10">
    <property type="entry name" value="Winged helix-like DNA-binding domain superfamily/Winged helix DNA-binding domain"/>
    <property type="match status" value="1"/>
</dbReference>
<dbReference type="InterPro" id="IPR013011">
    <property type="entry name" value="PTS_EIIB_2"/>
</dbReference>
<dbReference type="InterPro" id="IPR007737">
    <property type="entry name" value="Mga_HTH"/>
</dbReference>
<keyword evidence="1" id="KW-0808">Transferase</keyword>
<reference evidence="10" key="1">
    <citation type="journal article" date="2019" name="Int. J. Syst. Evol. Microbiol.">
        <title>The Global Catalogue of Microorganisms (GCM) 10K type strain sequencing project: providing services to taxonomists for standard genome sequencing and annotation.</title>
        <authorList>
            <consortium name="The Broad Institute Genomics Platform"/>
            <consortium name="The Broad Institute Genome Sequencing Center for Infectious Disease"/>
            <person name="Wu L."/>
            <person name="Ma J."/>
        </authorList>
    </citation>
    <scope>NUCLEOTIDE SEQUENCE [LARGE SCALE GENOMIC DNA]</scope>
    <source>
        <strain evidence="10">JCM 18050</strain>
    </source>
</reference>
<dbReference type="PROSITE" id="PS51099">
    <property type="entry name" value="PTS_EIIB_TYPE_2"/>
    <property type="match status" value="1"/>
</dbReference>
<dbReference type="EMBL" id="BAABHY010000001">
    <property type="protein sequence ID" value="GAA5111009.1"/>
    <property type="molecule type" value="Genomic_DNA"/>
</dbReference>
<keyword evidence="10" id="KW-1185">Reference proteome</keyword>
<dbReference type="PROSITE" id="PS51372">
    <property type="entry name" value="PRD_2"/>
    <property type="match status" value="1"/>
</dbReference>
<dbReference type="Proteomes" id="UP001500171">
    <property type="component" value="Unassembled WGS sequence"/>
</dbReference>
<evidence type="ECO:0000256" key="5">
    <source>
        <dbReference type="ARBA" id="ARBA00023163"/>
    </source>
</evidence>
<name>A0ABP9NAC1_9GAMM</name>
<sequence>MALFPYQRLAYLYDAIKNETLPQQELANRFDVSARTIRTDVITLNEILSLYGAQIDYKKNVGYQLVIFDSQRYETLPLEENQLKPLPRSSRERVLDLLIRFLTQVKAVKLDDIADSWFISRSTIQSDIAEVKDYLDKYGLLLEKKPYQGMRLLGEEPAIRTCLTDILWQIYTAEDHRTMARLQQTVLHDIDLHYLEKILQNQFERFDLKLTAEGQGYLLYSCAVSISRITMGQELIQYQTDQLDSNIIAAAAEIAEGFAYFLGSSLSEAEFNYLCVQIASRSRGDASSLSNAIQEKSDGLIEHILNYINDHYKYDMRHDEKLKKDLFVHISSMLSRVKYQIHSTNPLLNEIKQYYPFAYDITLSAVNNTEKYTEFTLTEDEISYLAVHIGVALERNYSVEYERHPRVLLVSELGNSTLRMIESKIKRDFPQIQISRPLSYREYEQLSSVEEDFIVTTVRLTEKDKPIVKIAPFPTPYQLEQLGRLAMVDRTMPYILERFFDERLFMVINKPITQQELFKMVCKKLEAGGYVDPDFYPSLIEREAIVSTLLGENIAIPHSVGLLAKKTKVVTILAPQGIVWDKNKNEVANVIFLLAISKDEYEDAMSIYNLFVNFVKEKSTKRLLNSRTFSEFQAIVKDSFGRIS</sequence>
<dbReference type="PROSITE" id="PS51094">
    <property type="entry name" value="PTS_EIIA_TYPE_2"/>
    <property type="match status" value="1"/>
</dbReference>
<feature type="domain" description="PTS EIIB type-2" evidence="7">
    <location>
        <begin position="405"/>
        <end position="494"/>
    </location>
</feature>
<proteinExistence type="predicted"/>
<dbReference type="Pfam" id="PF00359">
    <property type="entry name" value="PTS_EIIA_2"/>
    <property type="match status" value="1"/>
</dbReference>
<evidence type="ECO:0000313" key="9">
    <source>
        <dbReference type="EMBL" id="GAA5111009.1"/>
    </source>
</evidence>
<gene>
    <name evidence="9" type="ORF">GCM10023211_16030</name>
</gene>
<dbReference type="Gene3D" id="1.10.1790.10">
    <property type="entry name" value="PRD domain"/>
    <property type="match status" value="1"/>
</dbReference>
<keyword evidence="2" id="KW-0677">Repeat</keyword>